<dbReference type="Pfam" id="PF10633">
    <property type="entry name" value="NPCBM_assoc"/>
    <property type="match status" value="1"/>
</dbReference>
<dbReference type="PANTHER" id="PTHR39198:SF1">
    <property type="entry name" value="ALPHA-GALACTOSIDASE NEW3 DOMAIN-CONTAINING PROTEIN"/>
    <property type="match status" value="1"/>
</dbReference>
<feature type="domain" description="Alpha-galactosidase NEW3" evidence="2">
    <location>
        <begin position="267"/>
        <end position="341"/>
    </location>
</feature>
<dbReference type="RefSeq" id="WP_257442166.1">
    <property type="nucleotide sequence ID" value="NZ_JANIPJ010000001.1"/>
</dbReference>
<dbReference type="PANTHER" id="PTHR39198">
    <property type="entry name" value="HYPOTHETICAL MEMBRANE PROTEIN, CONSERVED"/>
    <property type="match status" value="1"/>
</dbReference>
<gene>
    <name evidence="3" type="ORF">NQZ67_01765</name>
</gene>
<feature type="transmembrane region" description="Helical" evidence="1">
    <location>
        <begin position="360"/>
        <end position="380"/>
    </location>
</feature>
<evidence type="ECO:0000259" key="2">
    <source>
        <dbReference type="Pfam" id="PF10633"/>
    </source>
</evidence>
<reference evidence="3" key="1">
    <citation type="submission" date="2022-08" db="EMBL/GenBank/DDBJ databases">
        <title>The genomic sequence of strain Paenibacillus sp. SCIV0701.</title>
        <authorList>
            <person name="Zhao H."/>
        </authorList>
    </citation>
    <scope>NUCLEOTIDE SEQUENCE</scope>
    <source>
        <strain evidence="3">SCIV0701</strain>
    </source>
</reference>
<keyword evidence="1" id="KW-1133">Transmembrane helix</keyword>
<accession>A0A9X2S8M9</accession>
<keyword evidence="1" id="KW-0812">Transmembrane</keyword>
<dbReference type="Proteomes" id="UP001141950">
    <property type="component" value="Unassembled WGS sequence"/>
</dbReference>
<dbReference type="Gene3D" id="2.60.40.10">
    <property type="entry name" value="Immunoglobulins"/>
    <property type="match status" value="2"/>
</dbReference>
<dbReference type="EMBL" id="JANIPJ010000001">
    <property type="protein sequence ID" value="MCR2802598.1"/>
    <property type="molecule type" value="Genomic_DNA"/>
</dbReference>
<comment type="caution">
    <text evidence="3">The sequence shown here is derived from an EMBL/GenBank/DDBJ whole genome shotgun (WGS) entry which is preliminary data.</text>
</comment>
<organism evidence="3 4">
    <name type="scientific">Paenibacillus soyae</name>
    <dbReference type="NCBI Taxonomy" id="2969249"/>
    <lineage>
        <taxon>Bacteria</taxon>
        <taxon>Bacillati</taxon>
        <taxon>Bacillota</taxon>
        <taxon>Bacilli</taxon>
        <taxon>Bacillales</taxon>
        <taxon>Paenibacillaceae</taxon>
        <taxon>Paenibacillus</taxon>
    </lineage>
</organism>
<dbReference type="InterPro" id="IPR018905">
    <property type="entry name" value="A-galactase_NEW3"/>
</dbReference>
<evidence type="ECO:0000256" key="1">
    <source>
        <dbReference type="SAM" id="Phobius"/>
    </source>
</evidence>
<dbReference type="AlphaFoldDB" id="A0A9X2S8M9"/>
<name>A0A9X2S8M9_9BACL</name>
<keyword evidence="4" id="KW-1185">Reference proteome</keyword>
<proteinExistence type="predicted"/>
<evidence type="ECO:0000313" key="4">
    <source>
        <dbReference type="Proteomes" id="UP001141950"/>
    </source>
</evidence>
<protein>
    <submittedName>
        <fullName evidence="3">NEW3 domain-containing protein</fullName>
    </submittedName>
</protein>
<evidence type="ECO:0000313" key="3">
    <source>
        <dbReference type="EMBL" id="MCR2802598.1"/>
    </source>
</evidence>
<sequence length="386" mass="40856">MRKACRQASILALVAVILWTGGLFISPQSARAASALELYTPYTAVDAAPGESVSYAIELLNRGGETMKADIGFQNETNGWTYELTAGGRVIKQLAVKAGGSESLSLRLDVPLEIDKGEYRFTVTAGDAQLPLRVFVAEKGTFTSKLEVEQANIEGHADSSFTFSAKLTNQTAEEQTYALAAAADNGWEARFTSGGNGVTSVTVDPNASQTISVELLPPDQVKAGTYSIPIMAANSATKAETTLEAVITGTYGIGLNTADERLNATVKAGGTRSLQLIVTNTGTAKLEDISLTAQTPTDWEVTFEPKTIRSLEPGKTASVQAVIESAEQSLPGDYALNLSANTSQKSADAAIRVAVKSSSLWGWIGILIIAAVAGGIYWLFRTYGRR</sequence>
<keyword evidence="1" id="KW-0472">Membrane</keyword>
<dbReference type="InterPro" id="IPR013783">
    <property type="entry name" value="Ig-like_fold"/>
</dbReference>